<proteinExistence type="predicted"/>
<dbReference type="SUPFAM" id="SSF69318">
    <property type="entry name" value="Integrin alpha N-terminal domain"/>
    <property type="match status" value="3"/>
</dbReference>
<accession>A0A521D4S9</accession>
<evidence type="ECO:0000256" key="2">
    <source>
        <dbReference type="SAM" id="MobiDB-lite"/>
    </source>
</evidence>
<dbReference type="EMBL" id="FXTH01000008">
    <property type="protein sequence ID" value="SMO66622.1"/>
    <property type="molecule type" value="Genomic_DNA"/>
</dbReference>
<keyword evidence="5" id="KW-1185">Reference proteome</keyword>
<protein>
    <submittedName>
        <fullName evidence="4">Repeat domain-containing protein</fullName>
    </submittedName>
</protein>
<dbReference type="InterPro" id="IPR028994">
    <property type="entry name" value="Integrin_alpha_N"/>
</dbReference>
<evidence type="ECO:0000256" key="1">
    <source>
        <dbReference type="ARBA" id="ARBA00022729"/>
    </source>
</evidence>
<organism evidence="4 5">
    <name type="scientific">Fodinibius sediminis</name>
    <dbReference type="NCBI Taxonomy" id="1214077"/>
    <lineage>
        <taxon>Bacteria</taxon>
        <taxon>Pseudomonadati</taxon>
        <taxon>Balneolota</taxon>
        <taxon>Balneolia</taxon>
        <taxon>Balneolales</taxon>
        <taxon>Balneolaceae</taxon>
        <taxon>Fodinibius</taxon>
    </lineage>
</organism>
<feature type="region of interest" description="Disordered" evidence="2">
    <location>
        <begin position="206"/>
        <end position="227"/>
    </location>
</feature>
<dbReference type="PANTHER" id="PTHR16026:SF0">
    <property type="entry name" value="CARTILAGE ACIDIC PROTEIN 1"/>
    <property type="match status" value="1"/>
</dbReference>
<dbReference type="AlphaFoldDB" id="A0A521D4S9"/>
<dbReference type="Pfam" id="PF07593">
    <property type="entry name" value="UnbV_ASPIC"/>
    <property type="match status" value="1"/>
</dbReference>
<evidence type="ECO:0000259" key="3">
    <source>
        <dbReference type="Pfam" id="PF07593"/>
    </source>
</evidence>
<dbReference type="InterPro" id="IPR011519">
    <property type="entry name" value="UnbV_ASPIC"/>
</dbReference>
<dbReference type="Pfam" id="PF13517">
    <property type="entry name" value="FG-GAP_3"/>
    <property type="match status" value="6"/>
</dbReference>
<dbReference type="Gene3D" id="2.130.10.130">
    <property type="entry name" value="Integrin alpha, N-terminal"/>
    <property type="match status" value="3"/>
</dbReference>
<dbReference type="InterPro" id="IPR027039">
    <property type="entry name" value="Crtac1"/>
</dbReference>
<evidence type="ECO:0000313" key="5">
    <source>
        <dbReference type="Proteomes" id="UP000317593"/>
    </source>
</evidence>
<dbReference type="Proteomes" id="UP000317593">
    <property type="component" value="Unassembled WGS sequence"/>
</dbReference>
<dbReference type="PANTHER" id="PTHR16026">
    <property type="entry name" value="CARTILAGE ACIDIC PROTEIN 1"/>
    <property type="match status" value="1"/>
</dbReference>
<sequence>MNLLDSIRNLREIVSKFVFAGVLLGFAGCAGDKPTPRFENISADQSNLSFTNRVEQTPDFNIVNYLYFYDGGGVSIGDVNGDGRPDIYLTANMGTNRLYLNEGNFKFRDITERAGVGGSGDWTTGTTMADINGDGLLDIYVSNVHYRTKKGRNQLFINNGDSTFTEKAEEYGLAFRGYSKQAAFFDMDRDGDLDMYLVNHSVHNKDTFKPRDQQQSASPKAGDRLYRNDGETFTDVTEEAGIHNTALGYGLDLAVSDLNGDHYPDLYITNDFHENDYLYLNQGDGTFRDVLPQSTGHTSRASMGSDIADINNDLRPDIAVVDMLPYTEEGLKTAISSEPYELYSIQRDYGYHPQLIRNTLQLNLFQDSSAVPFFADIAPMAGVQATDWSWSALLFDMNNDGSKDLYVSNGIYRRPNNMDYLAMVKRDEMQQSLKGGMTEENISVIDSMPQLKIPNRAYQNEDAFYFSDKTEEWGLDIPSYSNGAAYGDLDNDGDLDIVVNNINSEAALYRNLTREQDSSSYLALKLEGEGPNTRGVGSKAIVYAGERRQVAELFPSRGYQSSVDPRLFFGLGEANHADSLVIIWPAGKKTFMKEVPANQQLTVVEQEAGNEVIEQQDDPKPLKKRSTPLPAKFRHRENDFDEFKVQPFMPYQLSAMGPPLAVADVNGDGMQDLYVGGAARQAGALFLQGEAGHFEYGENTTFQKHALGEDVAAAFFDADGDGHPDLYTASGGDERSRDDGRLADRLYFNDGEGNFSPAASGALPEVSANGSVVVPIDFNSDGRMDLFVGSRSVPGSYGEIPSQYLLENQGDGTFRDVTSTVSPALRSIGMVSAAGKADITGDGRMELVVAGDWMPVTVFQAKDGKLERYESFKSPAGLWQSLHMADVDGDGDVDILAGNMGLNTPFDVSETEPLVMYAADFTGQGNADPIIGYTRENKVFPVAPRDRLLKSIGILRNRFPTYESYANKSLTDIFGEQQLQRVLHRRVTSLASVYFENTGNGTFKIHSLPAAMQSAPIFAFYTGDLNQDGRSDIVAGGNLYDVRPVFGGRYDASYGWFLAGRPGGISGSSPVSLRIRGEIRDIEGISAGQGFSSVVVGINDKAPLFLQPARK</sequence>
<feature type="domain" description="ASPIC/UnbV" evidence="3">
    <location>
        <begin position="535"/>
        <end position="602"/>
    </location>
</feature>
<dbReference type="InterPro" id="IPR013517">
    <property type="entry name" value="FG-GAP"/>
</dbReference>
<gene>
    <name evidence="4" type="ORF">SAMN06265218_108138</name>
</gene>
<evidence type="ECO:0000313" key="4">
    <source>
        <dbReference type="EMBL" id="SMO66622.1"/>
    </source>
</evidence>
<keyword evidence="1" id="KW-0732">Signal</keyword>
<name>A0A521D4S9_9BACT</name>
<reference evidence="4 5" key="1">
    <citation type="submission" date="2017-05" db="EMBL/GenBank/DDBJ databases">
        <authorList>
            <person name="Varghese N."/>
            <person name="Submissions S."/>
        </authorList>
    </citation>
    <scope>NUCLEOTIDE SEQUENCE [LARGE SCALE GENOMIC DNA]</scope>
    <source>
        <strain evidence="4 5">DSM 21194</strain>
    </source>
</reference>